<dbReference type="AlphaFoldDB" id="A0A077NSG1"/>
<dbReference type="EMBL" id="CBSV010000081">
    <property type="protein sequence ID" value="CDH00541.1"/>
    <property type="molecule type" value="Genomic_DNA"/>
</dbReference>
<protein>
    <submittedName>
        <fullName evidence="1">Uncharacterized protein</fullName>
    </submittedName>
</protein>
<dbReference type="Proteomes" id="UP000028487">
    <property type="component" value="Unassembled WGS sequence"/>
</dbReference>
<evidence type="ECO:0000313" key="1">
    <source>
        <dbReference type="EMBL" id="CDH00541.1"/>
    </source>
</evidence>
<gene>
    <name evidence="1" type="ORF">XBFM1_1710009</name>
</gene>
<name>A0A077NSG1_XENBV</name>
<proteinExistence type="predicted"/>
<sequence>MSIKKKNQSFHVIDKLSLSRQRITVIVCELNAGLGFHFCNHYLLSGNNNDLWWPLSEREKLFTEIEKVMVMNHVAHNVTFINKLRHCNKATDYEVMYNMIEK</sequence>
<comment type="caution">
    <text evidence="1">The sequence shown here is derived from an EMBL/GenBank/DDBJ whole genome shotgun (WGS) entry which is preliminary data.</text>
</comment>
<organism evidence="1">
    <name type="scientific">Xenorhabdus bovienii str. feltiae Moldova</name>
    <dbReference type="NCBI Taxonomy" id="1398200"/>
    <lineage>
        <taxon>Bacteria</taxon>
        <taxon>Pseudomonadati</taxon>
        <taxon>Pseudomonadota</taxon>
        <taxon>Gammaproteobacteria</taxon>
        <taxon>Enterobacterales</taxon>
        <taxon>Morganellaceae</taxon>
        <taxon>Xenorhabdus</taxon>
    </lineage>
</organism>
<dbReference type="HOGENOM" id="CLU_166004_1_0_6"/>
<accession>A0A077NSG1</accession>
<dbReference type="RefSeq" id="WP_051863009.1">
    <property type="nucleotide sequence ID" value="NZ_CAWLWD010000153.1"/>
</dbReference>
<reference evidence="1" key="1">
    <citation type="submission" date="2013-07" db="EMBL/GenBank/DDBJ databases">
        <title>Sub-species coevolution in mutualistic symbiosis.</title>
        <authorList>
            <person name="Murfin K."/>
            <person name="Klassen J."/>
            <person name="Lee M."/>
            <person name="Forst S."/>
            <person name="Stock P."/>
            <person name="Goodrich-Blair H."/>
        </authorList>
    </citation>
    <scope>NUCLEOTIDE SEQUENCE [LARGE SCALE GENOMIC DNA]</scope>
    <source>
        <strain evidence="1">Feltiae Moldova</strain>
    </source>
</reference>